<organism evidence="2 3">
    <name type="scientific">Chlamydomonas reinhardtii</name>
    <name type="common">Chlamydomonas smithii</name>
    <dbReference type="NCBI Taxonomy" id="3055"/>
    <lineage>
        <taxon>Eukaryota</taxon>
        <taxon>Viridiplantae</taxon>
        <taxon>Chlorophyta</taxon>
        <taxon>core chlorophytes</taxon>
        <taxon>Chlorophyceae</taxon>
        <taxon>CS clade</taxon>
        <taxon>Chlamydomonadales</taxon>
        <taxon>Chlamydomonadaceae</taxon>
        <taxon>Chlamydomonas</taxon>
    </lineage>
</organism>
<feature type="compositionally biased region" description="Low complexity" evidence="1">
    <location>
        <begin position="194"/>
        <end position="203"/>
    </location>
</feature>
<feature type="region of interest" description="Disordered" evidence="1">
    <location>
        <begin position="92"/>
        <end position="222"/>
    </location>
</feature>
<keyword evidence="3" id="KW-1185">Reference proteome</keyword>
<dbReference type="InParanoid" id="A0A2K3DI60"/>
<feature type="compositionally biased region" description="Low complexity" evidence="1">
    <location>
        <begin position="137"/>
        <end position="165"/>
    </location>
</feature>
<protein>
    <submittedName>
        <fullName evidence="2">Uncharacterized protein</fullName>
    </submittedName>
</protein>
<dbReference type="AlphaFoldDB" id="A0A2K3DI60"/>
<dbReference type="OrthoDB" id="10655737at2759"/>
<gene>
    <name evidence="2" type="ORF">CHLRE_08g382825v5</name>
</gene>
<reference evidence="2 3" key="1">
    <citation type="journal article" date="2007" name="Science">
        <title>The Chlamydomonas genome reveals the evolution of key animal and plant functions.</title>
        <authorList>
            <person name="Merchant S.S."/>
            <person name="Prochnik S.E."/>
            <person name="Vallon O."/>
            <person name="Harris E.H."/>
            <person name="Karpowicz S.J."/>
            <person name="Witman G.B."/>
            <person name="Terry A."/>
            <person name="Salamov A."/>
            <person name="Fritz-Laylin L.K."/>
            <person name="Marechal-Drouard L."/>
            <person name="Marshall W.F."/>
            <person name="Qu L.H."/>
            <person name="Nelson D.R."/>
            <person name="Sanderfoot A.A."/>
            <person name="Spalding M.H."/>
            <person name="Kapitonov V.V."/>
            <person name="Ren Q."/>
            <person name="Ferris P."/>
            <person name="Lindquist E."/>
            <person name="Shapiro H."/>
            <person name="Lucas S.M."/>
            <person name="Grimwood J."/>
            <person name="Schmutz J."/>
            <person name="Cardol P."/>
            <person name="Cerutti H."/>
            <person name="Chanfreau G."/>
            <person name="Chen C.L."/>
            <person name="Cognat V."/>
            <person name="Croft M.T."/>
            <person name="Dent R."/>
            <person name="Dutcher S."/>
            <person name="Fernandez E."/>
            <person name="Fukuzawa H."/>
            <person name="Gonzalez-Ballester D."/>
            <person name="Gonzalez-Halphen D."/>
            <person name="Hallmann A."/>
            <person name="Hanikenne M."/>
            <person name="Hippler M."/>
            <person name="Inwood W."/>
            <person name="Jabbari K."/>
            <person name="Kalanon M."/>
            <person name="Kuras R."/>
            <person name="Lefebvre P.A."/>
            <person name="Lemaire S.D."/>
            <person name="Lobanov A.V."/>
            <person name="Lohr M."/>
            <person name="Manuell A."/>
            <person name="Meier I."/>
            <person name="Mets L."/>
            <person name="Mittag M."/>
            <person name="Mittelmeier T."/>
            <person name="Moroney J.V."/>
            <person name="Moseley J."/>
            <person name="Napoli C."/>
            <person name="Nedelcu A.M."/>
            <person name="Niyogi K."/>
            <person name="Novoselov S.V."/>
            <person name="Paulsen I.T."/>
            <person name="Pazour G."/>
            <person name="Purton S."/>
            <person name="Ral J.P."/>
            <person name="Riano-Pachon D.M."/>
            <person name="Riekhof W."/>
            <person name="Rymarquis L."/>
            <person name="Schroda M."/>
            <person name="Stern D."/>
            <person name="Umen J."/>
            <person name="Willows R."/>
            <person name="Wilson N."/>
            <person name="Zimmer S.L."/>
            <person name="Allmer J."/>
            <person name="Balk J."/>
            <person name="Bisova K."/>
            <person name="Chen C.J."/>
            <person name="Elias M."/>
            <person name="Gendler K."/>
            <person name="Hauser C."/>
            <person name="Lamb M.R."/>
            <person name="Ledford H."/>
            <person name="Long J.C."/>
            <person name="Minagawa J."/>
            <person name="Page M.D."/>
            <person name="Pan J."/>
            <person name="Pootakham W."/>
            <person name="Roje S."/>
            <person name="Rose A."/>
            <person name="Stahlberg E."/>
            <person name="Terauchi A.M."/>
            <person name="Yang P."/>
            <person name="Ball S."/>
            <person name="Bowler C."/>
            <person name="Dieckmann C.L."/>
            <person name="Gladyshev V.N."/>
            <person name="Green P."/>
            <person name="Jorgensen R."/>
            <person name="Mayfield S."/>
            <person name="Mueller-Roeber B."/>
            <person name="Rajamani S."/>
            <person name="Sayre R.T."/>
            <person name="Brokstein P."/>
            <person name="Dubchak I."/>
            <person name="Goodstein D."/>
            <person name="Hornick L."/>
            <person name="Huang Y.W."/>
            <person name="Jhaveri J."/>
            <person name="Luo Y."/>
            <person name="Martinez D."/>
            <person name="Ngau W.C."/>
            <person name="Otillar B."/>
            <person name="Poliakov A."/>
            <person name="Porter A."/>
            <person name="Szajkowski L."/>
            <person name="Werner G."/>
            <person name="Zhou K."/>
            <person name="Grigoriev I.V."/>
            <person name="Rokhsar D.S."/>
            <person name="Grossman A.R."/>
        </authorList>
    </citation>
    <scope>NUCLEOTIDE SEQUENCE [LARGE SCALE GENOMIC DNA]</scope>
    <source>
        <strain evidence="3">CC-503</strain>
    </source>
</reference>
<dbReference type="EMBL" id="CM008969">
    <property type="protein sequence ID" value="PNW80224.1"/>
    <property type="molecule type" value="Genomic_DNA"/>
</dbReference>
<feature type="compositionally biased region" description="Low complexity" evidence="1">
    <location>
        <begin position="92"/>
        <end position="114"/>
    </location>
</feature>
<proteinExistence type="predicted"/>
<evidence type="ECO:0000313" key="2">
    <source>
        <dbReference type="EMBL" id="PNW80224.1"/>
    </source>
</evidence>
<accession>A0A2K3DI60</accession>
<evidence type="ECO:0000313" key="3">
    <source>
        <dbReference type="Proteomes" id="UP000006906"/>
    </source>
</evidence>
<dbReference type="Proteomes" id="UP000006906">
    <property type="component" value="Chromosome 8"/>
</dbReference>
<evidence type="ECO:0000256" key="1">
    <source>
        <dbReference type="SAM" id="MobiDB-lite"/>
    </source>
</evidence>
<dbReference type="Gramene" id="PNW80224">
    <property type="protein sequence ID" value="PNW80224"/>
    <property type="gene ID" value="CHLRE_08g382825v5"/>
</dbReference>
<name>A0A2K3DI60_CHLRE</name>
<sequence length="222" mass="22932">MSNSNQQVSAPCWPTGVPRADIEGLCKQLDYTFVDIPDLVDSDDDEVEMAEAPTNPQCEASSRFAPLQQPWPGTAVWPPTTATAASTVPAFAPQPQRSPAQAAGAAAPSSWAASHHGHFLNPGMVPPGFAPQPQQLGAAIPGPSSGAPTAAPPAQAAASYNANNAMSGPGSFVQQQQQQPLPGVAWGPEHLRRLQQQPLLVQPAAYRATQPAGRPGNSPAGS</sequence>
<dbReference type="GeneID" id="66054528"/>
<dbReference type="RefSeq" id="XP_042922310.1">
    <property type="nucleotide sequence ID" value="XM_043065309.1"/>
</dbReference>
<dbReference type="KEGG" id="cre:CHLRE_08g382825v5"/>